<dbReference type="Pfam" id="PF12833">
    <property type="entry name" value="HTH_18"/>
    <property type="match status" value="1"/>
</dbReference>
<dbReference type="InterPro" id="IPR025887">
    <property type="entry name" value="Glyco_hydro_31_N_dom"/>
</dbReference>
<dbReference type="Gene3D" id="2.60.40.1180">
    <property type="entry name" value="Golgi alpha-mannosidase II"/>
    <property type="match status" value="2"/>
</dbReference>
<keyword evidence="4" id="KW-0378">Hydrolase</keyword>
<evidence type="ECO:0000259" key="6">
    <source>
        <dbReference type="PROSITE" id="PS01124"/>
    </source>
</evidence>
<dbReference type="Pfam" id="PF21365">
    <property type="entry name" value="Glyco_hydro_31_3rd"/>
    <property type="match status" value="1"/>
</dbReference>
<organism evidence="7 8">
    <name type="scientific">Paenibacillus hodogayensis</name>
    <dbReference type="NCBI Taxonomy" id="279208"/>
    <lineage>
        <taxon>Bacteria</taxon>
        <taxon>Bacillati</taxon>
        <taxon>Bacillota</taxon>
        <taxon>Bacilli</taxon>
        <taxon>Bacillales</taxon>
        <taxon>Paenibacillaceae</taxon>
        <taxon>Paenibacillus</taxon>
    </lineage>
</organism>
<dbReference type="EMBL" id="JBHMAG010000026">
    <property type="protein sequence ID" value="MFB9756692.1"/>
    <property type="molecule type" value="Genomic_DNA"/>
</dbReference>
<dbReference type="InterPro" id="IPR051816">
    <property type="entry name" value="Glycosyl_Hydrolase_31"/>
</dbReference>
<evidence type="ECO:0000256" key="1">
    <source>
        <dbReference type="ARBA" id="ARBA00007806"/>
    </source>
</evidence>
<dbReference type="InterPro" id="IPR017853">
    <property type="entry name" value="GH"/>
</dbReference>
<dbReference type="InterPro" id="IPR048395">
    <property type="entry name" value="Glyco_hydro_31_C"/>
</dbReference>
<dbReference type="Pfam" id="PF17137">
    <property type="entry name" value="DUF5110"/>
    <property type="match status" value="1"/>
</dbReference>
<dbReference type="Gene3D" id="3.20.20.80">
    <property type="entry name" value="Glycosidases"/>
    <property type="match status" value="1"/>
</dbReference>
<comment type="similarity">
    <text evidence="1 4">Belongs to the glycosyl hydrolase 31 family.</text>
</comment>
<keyword evidence="3" id="KW-0804">Transcription</keyword>
<feature type="domain" description="HTH araC/xylS-type" evidence="6">
    <location>
        <begin position="885"/>
        <end position="979"/>
    </location>
</feature>
<comment type="caution">
    <text evidence="7">The sequence shown here is derived from an EMBL/GenBank/DDBJ whole genome shotgun (WGS) entry which is preliminary data.</text>
</comment>
<dbReference type="InterPro" id="IPR011013">
    <property type="entry name" value="Gal_mutarotase_sf_dom"/>
</dbReference>
<dbReference type="SMART" id="SM00342">
    <property type="entry name" value="HTH_ARAC"/>
    <property type="match status" value="1"/>
</dbReference>
<keyword evidence="2" id="KW-0805">Transcription regulation</keyword>
<dbReference type="SUPFAM" id="SSF51011">
    <property type="entry name" value="Glycosyl hydrolase domain"/>
    <property type="match status" value="1"/>
</dbReference>
<dbReference type="InterPro" id="IPR033403">
    <property type="entry name" value="DUF5110"/>
</dbReference>
<accession>A0ABV5W7Y0</accession>
<reference evidence="7 8" key="1">
    <citation type="submission" date="2024-09" db="EMBL/GenBank/DDBJ databases">
        <authorList>
            <person name="Sun Q."/>
            <person name="Mori K."/>
        </authorList>
    </citation>
    <scope>NUCLEOTIDE SEQUENCE [LARGE SCALE GENOMIC DNA]</scope>
    <source>
        <strain evidence="7 8">JCM 12520</strain>
    </source>
</reference>
<dbReference type="SUPFAM" id="SSF46689">
    <property type="entry name" value="Homeodomain-like"/>
    <property type="match status" value="1"/>
</dbReference>
<evidence type="ECO:0000256" key="4">
    <source>
        <dbReference type="RuleBase" id="RU361185"/>
    </source>
</evidence>
<gene>
    <name evidence="7" type="ORF">ACFFNY_34435</name>
</gene>
<protein>
    <submittedName>
        <fullName evidence="7">TIM-barrel domain-containing protein</fullName>
    </submittedName>
</protein>
<feature type="compositionally biased region" description="Basic and acidic residues" evidence="5">
    <location>
        <begin position="746"/>
        <end position="783"/>
    </location>
</feature>
<dbReference type="PROSITE" id="PS01124">
    <property type="entry name" value="HTH_ARAC_FAMILY_2"/>
    <property type="match status" value="1"/>
</dbReference>
<evidence type="ECO:0000313" key="8">
    <source>
        <dbReference type="Proteomes" id="UP001589619"/>
    </source>
</evidence>
<dbReference type="Gene3D" id="2.60.40.1760">
    <property type="entry name" value="glycosyl hydrolase (family 31)"/>
    <property type="match status" value="1"/>
</dbReference>
<evidence type="ECO:0000256" key="5">
    <source>
        <dbReference type="SAM" id="MobiDB-lite"/>
    </source>
</evidence>
<dbReference type="PANTHER" id="PTHR43863">
    <property type="entry name" value="HYDROLASE, PUTATIVE (AFU_ORTHOLOGUE AFUA_1G03140)-RELATED"/>
    <property type="match status" value="1"/>
</dbReference>
<keyword evidence="4" id="KW-0326">Glycosidase</keyword>
<proteinExistence type="inferred from homology"/>
<name>A0ABV5W7Y0_9BACL</name>
<dbReference type="Gene3D" id="1.10.10.60">
    <property type="entry name" value="Homeodomain-like"/>
    <property type="match status" value="2"/>
</dbReference>
<dbReference type="InterPro" id="IPR000322">
    <property type="entry name" value="Glyco_hydro_31_TIM"/>
</dbReference>
<dbReference type="InterPro" id="IPR018060">
    <property type="entry name" value="HTH_AraC"/>
</dbReference>
<dbReference type="InterPro" id="IPR013780">
    <property type="entry name" value="Glyco_hydro_b"/>
</dbReference>
<dbReference type="Proteomes" id="UP001589619">
    <property type="component" value="Unassembled WGS sequence"/>
</dbReference>
<dbReference type="RefSeq" id="WP_344904069.1">
    <property type="nucleotide sequence ID" value="NZ_BAAAYO010000001.1"/>
</dbReference>
<feature type="region of interest" description="Disordered" evidence="5">
    <location>
        <begin position="729"/>
        <end position="783"/>
    </location>
</feature>
<evidence type="ECO:0000256" key="3">
    <source>
        <dbReference type="ARBA" id="ARBA00023163"/>
    </source>
</evidence>
<dbReference type="SUPFAM" id="SSF51445">
    <property type="entry name" value="(Trans)glycosidases"/>
    <property type="match status" value="1"/>
</dbReference>
<dbReference type="SUPFAM" id="SSF74650">
    <property type="entry name" value="Galactose mutarotase-like"/>
    <property type="match status" value="1"/>
</dbReference>
<sequence>MRIQVLAPDMFRIRMCERDDFPETALVRYGIVRFPAHETPCTMTEDDDAVTIRTEKIVLRADRSSGQVTISYPHHRLSINPVFSDTTKELGAEITLAPDERFYGLGDESRETIMKRGRTTRIRPTKEKTRSPVPFVMSSLGWGLFICTTLQHDVDLGCTDPDKLSFILPESQLDFVWFAGNGYPQLLDQYTSLTGRPTLLPIWAYGLTFICNQQSNAREAIEDVLKFRHEGIPCDMVGLELNWMEKQYDRSTSKNWHPQRFFIPNWSSKGQHTFIGTLEGMGFKLSLWLCCDYDLSVYEELRLRQERLPETGTEQDDDGTGDDDRLVQAEAWYEHLKKFVDQGVKSFKLSESNIGHLYPDRQWGNGMMTHEMELLYPVLLSKQMHDGFREQTGLRPMIYSAESFVGIQQYAALFKGGIDQQGEQRTLIAILNDSLSGLHHVANEMNIHSPESIHFGFFQSWCKVNSWAYWRHPCLLESHLRDIFKKYAKLRYRLIPYIYSAAHTAALTGMPMIRAMPLVYSHDPDLANHLTQYMFGGDFLVAAFTNRVNLPAGEWIDYWSGQRHRGSQELECDLPEYVGGPLFLRAGAIVPMWPEMDYIGQKSVARMSLHVYPYGFSEYTLYEDDGTSFGYLTGAVATTSYTCDSKEGQTVVRVGRRVGQYSGMPAKRSYDLFVYTNKKPSRVTVNEEEYKEAGKARKATASLHWFYDRLSGCVQLHIEESAAERVQIELTHGSEPSRGRTGAIRGKSDAPARKETERTSHTAGEKEPSLGSHGGEKHLEIGLERGDWDKTRSALERLLKERTGQARDEDDIHAYYLYLSGLLVRFMKSKDWAMKDVLDANYEQFLRLQTMTSREESRLLLFQAAEQVTAYSRNARNSSMHPLVQRLTGMVNEGMKEQFFTLSDAAERLHVNASHLSRLFKQETGVSFSDYVLEKKMTYAKQLMQSGGKVAEVAASTGFRDTGHFIRVYRKYWGLRRGD</sequence>
<dbReference type="PANTHER" id="PTHR43863:SF2">
    <property type="entry name" value="MALTASE-GLUCOAMYLASE"/>
    <property type="match status" value="1"/>
</dbReference>
<dbReference type="CDD" id="cd14752">
    <property type="entry name" value="GH31_N"/>
    <property type="match status" value="1"/>
</dbReference>
<evidence type="ECO:0000313" key="7">
    <source>
        <dbReference type="EMBL" id="MFB9756692.1"/>
    </source>
</evidence>
<dbReference type="InterPro" id="IPR009057">
    <property type="entry name" value="Homeodomain-like_sf"/>
</dbReference>
<keyword evidence="8" id="KW-1185">Reference proteome</keyword>
<dbReference type="Pfam" id="PF13802">
    <property type="entry name" value="Gal_mutarotas_2"/>
    <property type="match status" value="1"/>
</dbReference>
<evidence type="ECO:0000256" key="2">
    <source>
        <dbReference type="ARBA" id="ARBA00023015"/>
    </source>
</evidence>
<dbReference type="Pfam" id="PF01055">
    <property type="entry name" value="Glyco_hydro_31_2nd"/>
    <property type="match status" value="1"/>
</dbReference>